<reference evidence="2" key="2">
    <citation type="submission" date="2020-09" db="EMBL/GenBank/DDBJ databases">
        <authorList>
            <person name="Sun Q."/>
            <person name="Zhou Y."/>
        </authorList>
    </citation>
    <scope>NUCLEOTIDE SEQUENCE</scope>
    <source>
        <strain evidence="2">CGMCC 1.12160</strain>
    </source>
</reference>
<dbReference type="AlphaFoldDB" id="A0A917BK00"/>
<feature type="region of interest" description="Disordered" evidence="1">
    <location>
        <begin position="1"/>
        <end position="67"/>
    </location>
</feature>
<accession>A0A917BK00</accession>
<dbReference type="EMBL" id="BMEM01000001">
    <property type="protein sequence ID" value="GGF46546.1"/>
    <property type="molecule type" value="Genomic_DNA"/>
</dbReference>
<reference evidence="2" key="1">
    <citation type="journal article" date="2014" name="Int. J. Syst. Evol. Microbiol.">
        <title>Complete genome sequence of Corynebacterium casei LMG S-19264T (=DSM 44701T), isolated from a smear-ripened cheese.</title>
        <authorList>
            <consortium name="US DOE Joint Genome Institute (JGI-PGF)"/>
            <person name="Walter F."/>
            <person name="Albersmeier A."/>
            <person name="Kalinowski J."/>
            <person name="Ruckert C."/>
        </authorList>
    </citation>
    <scope>NUCLEOTIDE SEQUENCE</scope>
    <source>
        <strain evidence="2">CGMCC 1.12160</strain>
    </source>
</reference>
<organism evidence="2 3">
    <name type="scientific">Ornithinimicrobium tianjinense</name>
    <dbReference type="NCBI Taxonomy" id="1195761"/>
    <lineage>
        <taxon>Bacteria</taxon>
        <taxon>Bacillati</taxon>
        <taxon>Actinomycetota</taxon>
        <taxon>Actinomycetes</taxon>
        <taxon>Micrococcales</taxon>
        <taxon>Ornithinimicrobiaceae</taxon>
        <taxon>Ornithinimicrobium</taxon>
    </lineage>
</organism>
<protein>
    <submittedName>
        <fullName evidence="2">Uncharacterized protein</fullName>
    </submittedName>
</protein>
<evidence type="ECO:0000256" key="1">
    <source>
        <dbReference type="SAM" id="MobiDB-lite"/>
    </source>
</evidence>
<name>A0A917BK00_9MICO</name>
<evidence type="ECO:0000313" key="2">
    <source>
        <dbReference type="EMBL" id="GGF46546.1"/>
    </source>
</evidence>
<feature type="compositionally biased region" description="Low complexity" evidence="1">
    <location>
        <begin position="119"/>
        <end position="135"/>
    </location>
</feature>
<feature type="region of interest" description="Disordered" evidence="1">
    <location>
        <begin position="104"/>
        <end position="173"/>
    </location>
</feature>
<sequence>MTATPRPRTRQPITVPPIAAGQAITRPITPITPPSDYAPAPLLMGGGALAPEHQHGGRAATPPAPGWPEAVALSRAVAVAHITGRAVWPGNDYSPTDVTICRREGGRGPFNDAEASESAPATGIAPAPGAMGPAGHRPTTPSGAAGVPRSCPNPLQIPARGALPWAVHPRKNS</sequence>
<dbReference type="Proteomes" id="UP000605670">
    <property type="component" value="Unassembled WGS sequence"/>
</dbReference>
<proteinExistence type="predicted"/>
<comment type="caution">
    <text evidence="2">The sequence shown here is derived from an EMBL/GenBank/DDBJ whole genome shotgun (WGS) entry which is preliminary data.</text>
</comment>
<gene>
    <name evidence="2" type="ORF">GCM10011366_12830</name>
</gene>
<keyword evidence="3" id="KW-1185">Reference proteome</keyword>
<evidence type="ECO:0000313" key="3">
    <source>
        <dbReference type="Proteomes" id="UP000605670"/>
    </source>
</evidence>